<evidence type="ECO:0000313" key="14">
    <source>
        <dbReference type="EMBL" id="EHS87041.1"/>
    </source>
</evidence>
<gene>
    <name evidence="14" type="ORF">PS3_9433</name>
</gene>
<evidence type="ECO:0000256" key="13">
    <source>
        <dbReference type="SAM" id="Phobius"/>
    </source>
</evidence>
<evidence type="ECO:0000256" key="6">
    <source>
        <dbReference type="ARBA" id="ARBA00022692"/>
    </source>
</evidence>
<dbReference type="EMBL" id="AICN01000029">
    <property type="protein sequence ID" value="EHS87041.1"/>
    <property type="molecule type" value="Genomic_DNA"/>
</dbReference>
<dbReference type="GO" id="GO:0005886">
    <property type="term" value="C:plasma membrane"/>
    <property type="evidence" value="ECO:0007669"/>
    <property type="project" value="UniProtKB-SubCell"/>
</dbReference>
<comment type="function">
    <text evidence="10">Part of the binding-protein-dependent transport system for heme-iron. Responsible for the translocation of the substrate across the membrane.</text>
</comment>
<evidence type="ECO:0000256" key="3">
    <source>
        <dbReference type="ARBA" id="ARBA00018524"/>
    </source>
</evidence>
<dbReference type="OrthoDB" id="9811721at2"/>
<dbReference type="SUPFAM" id="SSF81345">
    <property type="entry name" value="ABC transporter involved in vitamin B12 uptake, BtuC"/>
    <property type="match status" value="1"/>
</dbReference>
<evidence type="ECO:0000256" key="1">
    <source>
        <dbReference type="ARBA" id="ARBA00004651"/>
    </source>
</evidence>
<comment type="subcellular location">
    <subcellularLocation>
        <location evidence="1">Cell membrane</location>
        <topology evidence="1">Multi-pass membrane protein</topology>
    </subcellularLocation>
</comment>
<protein>
    <recommendedName>
        <fullName evidence="3">Probable heme-iron transport system permease protein IsdF</fullName>
    </recommendedName>
    <alternativeName>
        <fullName evidence="12">Iron-regulated surface determinant protein F</fullName>
    </alternativeName>
    <alternativeName>
        <fullName evidence="11">Staphylococcal iron-regulated protein G</fullName>
    </alternativeName>
</protein>
<evidence type="ECO:0000256" key="5">
    <source>
        <dbReference type="ARBA" id="ARBA00022475"/>
    </source>
</evidence>
<keyword evidence="9 13" id="KW-0472">Membrane</keyword>
<keyword evidence="8" id="KW-0408">Iron</keyword>
<feature type="transmembrane region" description="Helical" evidence="13">
    <location>
        <begin position="107"/>
        <end position="127"/>
    </location>
</feature>
<dbReference type="GO" id="GO:0033214">
    <property type="term" value="P:siderophore-iron import into cell"/>
    <property type="evidence" value="ECO:0007669"/>
    <property type="project" value="TreeGrafter"/>
</dbReference>
<evidence type="ECO:0000256" key="2">
    <source>
        <dbReference type="ARBA" id="ARBA00007935"/>
    </source>
</evidence>
<keyword evidence="7 13" id="KW-1133">Transmembrane helix</keyword>
<keyword evidence="4" id="KW-0813">Transport</keyword>
<dbReference type="Pfam" id="PF01032">
    <property type="entry name" value="FecCD"/>
    <property type="match status" value="1"/>
</dbReference>
<feature type="transmembrane region" description="Helical" evidence="13">
    <location>
        <begin position="76"/>
        <end position="100"/>
    </location>
</feature>
<sequence length="306" mass="32271">MKRIGWAYLGVMILLVVTIVIAVTCGSSSISWQHMTMTDYNTIFNIRLPRLVADLVGGAALAISGAFYQATFRNPIADAGILGISAGADLFAVVAALVIPGAFWFKVGGALIGGTIVLVVLVTLQQFLSPTQLILVGVAMDAAITGVQKILNTNQLNGLATVTWTGTMVLAVVGVIVIIAALFVAHWGNYLKVSDEFLESVGLNPRLLRTSLLIIATILATCTTAVIGIVAFLGIIVPQSCRVIIGRNYQNLIPFAGLCGAWLLLATDTFGRLIVQPSEISAQIILAIVGGPFLIVMLVKGKRAVQ</sequence>
<evidence type="ECO:0000256" key="4">
    <source>
        <dbReference type="ARBA" id="ARBA00022448"/>
    </source>
</evidence>
<keyword evidence="6 13" id="KW-0812">Transmembrane</keyword>
<dbReference type="InterPro" id="IPR037294">
    <property type="entry name" value="ABC_BtuC-like"/>
</dbReference>
<dbReference type="PATRIC" id="fig|1144300.3.peg.745"/>
<accession>H4GJ86</accession>
<evidence type="ECO:0000256" key="8">
    <source>
        <dbReference type="ARBA" id="ARBA00023004"/>
    </source>
</evidence>
<evidence type="ECO:0000313" key="15">
    <source>
        <dbReference type="Proteomes" id="UP000004567"/>
    </source>
</evidence>
<feature type="transmembrane region" description="Helical" evidence="13">
    <location>
        <begin position="207"/>
        <end position="237"/>
    </location>
</feature>
<reference evidence="14 15" key="1">
    <citation type="journal article" date="2013" name="Genome Announc.">
        <title>Genome Sequence of Lactobacillus gastricus PS3, a Strain Isolated from Human Milk.</title>
        <authorList>
            <person name="Martin V."/>
            <person name="Cardenas N."/>
            <person name="Jimenez E."/>
            <person name="Maldonado A."/>
            <person name="Rodriguez J.M."/>
            <person name="Fernandez L."/>
        </authorList>
    </citation>
    <scope>NUCLEOTIDE SEQUENCE [LARGE SCALE GENOMIC DNA]</scope>
    <source>
        <strain evidence="14 15">PS3</strain>
    </source>
</reference>
<dbReference type="InterPro" id="IPR000522">
    <property type="entry name" value="ABC_transptr_permease_BtuC"/>
</dbReference>
<feature type="transmembrane region" description="Helical" evidence="13">
    <location>
        <begin position="249"/>
        <end position="274"/>
    </location>
</feature>
<comment type="caution">
    <text evidence="14">The sequence shown here is derived from an EMBL/GenBank/DDBJ whole genome shotgun (WGS) entry which is preliminary data.</text>
</comment>
<keyword evidence="5" id="KW-1003">Cell membrane</keyword>
<dbReference type="PANTHER" id="PTHR30472:SF21">
    <property type="entry name" value="HEME-IRON TRANSPORT SYSTEM PERMEASE PROTEIN ISDF-RELATED"/>
    <property type="match status" value="1"/>
</dbReference>
<dbReference type="CDD" id="cd06550">
    <property type="entry name" value="TM_ABC_iron-siderophores_like"/>
    <property type="match status" value="1"/>
</dbReference>
<feature type="transmembrane region" description="Helical" evidence="13">
    <location>
        <begin position="6"/>
        <end position="30"/>
    </location>
</feature>
<organism evidence="14 15">
    <name type="scientific">Limosilactobacillus gastricus PS3</name>
    <dbReference type="NCBI Taxonomy" id="1144300"/>
    <lineage>
        <taxon>Bacteria</taxon>
        <taxon>Bacillati</taxon>
        <taxon>Bacillota</taxon>
        <taxon>Bacilli</taxon>
        <taxon>Lactobacillales</taxon>
        <taxon>Lactobacillaceae</taxon>
        <taxon>Limosilactobacillus</taxon>
    </lineage>
</organism>
<dbReference type="GO" id="GO:0022857">
    <property type="term" value="F:transmembrane transporter activity"/>
    <property type="evidence" value="ECO:0007669"/>
    <property type="project" value="InterPro"/>
</dbReference>
<dbReference type="AlphaFoldDB" id="H4GJ86"/>
<evidence type="ECO:0000256" key="11">
    <source>
        <dbReference type="ARBA" id="ARBA00031149"/>
    </source>
</evidence>
<comment type="similarity">
    <text evidence="2">Belongs to the binding-protein-dependent transport system permease family. FecCD subfamily.</text>
</comment>
<evidence type="ECO:0000256" key="7">
    <source>
        <dbReference type="ARBA" id="ARBA00022989"/>
    </source>
</evidence>
<evidence type="ECO:0000256" key="10">
    <source>
        <dbReference type="ARBA" id="ARBA00025320"/>
    </source>
</evidence>
<dbReference type="RefSeq" id="WP_007122119.1">
    <property type="nucleotide sequence ID" value="NZ_AICN01000029.1"/>
</dbReference>
<feature type="transmembrane region" description="Helical" evidence="13">
    <location>
        <begin position="163"/>
        <end position="187"/>
    </location>
</feature>
<feature type="transmembrane region" description="Helical" evidence="13">
    <location>
        <begin position="280"/>
        <end position="299"/>
    </location>
</feature>
<proteinExistence type="inferred from homology"/>
<dbReference type="Gene3D" id="1.10.3470.10">
    <property type="entry name" value="ABC transporter involved in vitamin B12 uptake, BtuC"/>
    <property type="match status" value="1"/>
</dbReference>
<feature type="transmembrane region" description="Helical" evidence="13">
    <location>
        <begin position="51"/>
        <end position="70"/>
    </location>
</feature>
<dbReference type="PANTHER" id="PTHR30472">
    <property type="entry name" value="FERRIC ENTEROBACTIN TRANSPORT SYSTEM PERMEASE PROTEIN"/>
    <property type="match status" value="1"/>
</dbReference>
<name>H4GJ86_9LACO</name>
<evidence type="ECO:0000256" key="9">
    <source>
        <dbReference type="ARBA" id="ARBA00023136"/>
    </source>
</evidence>
<dbReference type="Proteomes" id="UP000004567">
    <property type="component" value="Unassembled WGS sequence"/>
</dbReference>
<evidence type="ECO:0000256" key="12">
    <source>
        <dbReference type="ARBA" id="ARBA00031465"/>
    </source>
</evidence>
<dbReference type="STRING" id="1144300.PS3_9433"/>